<dbReference type="STRING" id="123320.SAMN06309945_2037"/>
<evidence type="ECO:0000256" key="8">
    <source>
        <dbReference type="PIRSR" id="PIRSR001100-1"/>
    </source>
</evidence>
<keyword evidence="3 11" id="KW-0136">Cellulose degradation</keyword>
<dbReference type="GO" id="GO:0004553">
    <property type="term" value="F:hydrolase activity, hydrolyzing O-glycosyl compounds"/>
    <property type="evidence" value="ECO:0007669"/>
    <property type="project" value="InterPro"/>
</dbReference>
<dbReference type="OrthoDB" id="309899at2"/>
<dbReference type="EC" id="3.2.1.-" evidence="11"/>
<evidence type="ECO:0000256" key="2">
    <source>
        <dbReference type="ARBA" id="ARBA00022801"/>
    </source>
</evidence>
<feature type="binding site" evidence="9">
    <location>
        <position position="237"/>
    </location>
    <ligand>
        <name>substrate</name>
    </ligand>
</feature>
<evidence type="ECO:0000256" key="5">
    <source>
        <dbReference type="ARBA" id="ARBA00023277"/>
    </source>
</evidence>
<evidence type="ECO:0000256" key="9">
    <source>
        <dbReference type="PIRSR" id="PIRSR001100-2"/>
    </source>
</evidence>
<evidence type="ECO:0000256" key="11">
    <source>
        <dbReference type="RuleBase" id="RU361186"/>
    </source>
</evidence>
<feature type="active site" description="Proton donor" evidence="8">
    <location>
        <position position="169"/>
    </location>
</feature>
<comment type="similarity">
    <text evidence="11">Belongs to the glycosyl hydrolase family 6.</text>
</comment>
<organism evidence="12 13">
    <name type="scientific">Okibacterium fritillariae</name>
    <dbReference type="NCBI Taxonomy" id="123320"/>
    <lineage>
        <taxon>Bacteria</taxon>
        <taxon>Bacillati</taxon>
        <taxon>Actinomycetota</taxon>
        <taxon>Actinomycetes</taxon>
        <taxon>Micrococcales</taxon>
        <taxon>Microbacteriaceae</taxon>
        <taxon>Okibacterium</taxon>
    </lineage>
</organism>
<feature type="binding site" evidence="9">
    <location>
        <position position="210"/>
    </location>
    <ligand>
        <name>substrate</name>
    </ligand>
</feature>
<feature type="active site" description="Proton acceptor" evidence="8">
    <location>
        <position position="309"/>
    </location>
</feature>
<dbReference type="SUPFAM" id="SSF51989">
    <property type="entry name" value="Glycosyl hydrolases family 6, cellulases"/>
    <property type="match status" value="1"/>
</dbReference>
<evidence type="ECO:0000256" key="1">
    <source>
        <dbReference type="ARBA" id="ARBA00022729"/>
    </source>
</evidence>
<evidence type="ECO:0000256" key="4">
    <source>
        <dbReference type="ARBA" id="ARBA00023157"/>
    </source>
</evidence>
<sequence>MGAAPKRRRLTATLAIIFAPLLAIGSVFAIVFLTPPPDRNPFTEVSLYADPDSLAANAASDATRAGQTANAALYQRLADTPTAIWLTPEEYPRGEVGTYVRQVTGDAFRTGHLPVFVIYGVPNRDCGNESSGGLSSTQDYYSWVGEIATAGQESSADSEKSPIYIVEPDALALAQQCNNESQRVGEVRSAVDILHKADATIYLDGGHSTWRSAEDMARLLTDAGIGEARGFASNVSNYNADDIEHDYAEKLSQLTGNSHYVIDTSRNGNGSNGDWCNPSGRALGATPGIVSDGSHHDANLWIKAPGESDGQCNGGPVAGAWWPTSALELTRNAGW</sequence>
<dbReference type="Gene3D" id="3.20.20.40">
    <property type="entry name" value="1, 4-beta cellobiohydrolase"/>
    <property type="match status" value="1"/>
</dbReference>
<keyword evidence="2 11" id="KW-0378">Hydrolase</keyword>
<evidence type="ECO:0000256" key="7">
    <source>
        <dbReference type="ARBA" id="ARBA00023326"/>
    </source>
</evidence>
<name>A0A1T5K9Q7_9MICO</name>
<protein>
    <recommendedName>
        <fullName evidence="11">Glucanase</fullName>
        <ecNumber evidence="11">3.2.1.-</ecNumber>
    </recommendedName>
</protein>
<dbReference type="InterPro" id="IPR036434">
    <property type="entry name" value="Beta_cellobiohydrolase_sf"/>
</dbReference>
<dbReference type="PROSITE" id="PS00655">
    <property type="entry name" value="GLYCOSYL_HYDROL_F6_1"/>
    <property type="match status" value="1"/>
</dbReference>
<proteinExistence type="inferred from homology"/>
<reference evidence="12 13" key="1">
    <citation type="submission" date="2017-02" db="EMBL/GenBank/DDBJ databases">
        <authorList>
            <person name="Peterson S.W."/>
        </authorList>
    </citation>
    <scope>NUCLEOTIDE SEQUENCE [LARGE SCALE GENOMIC DNA]</scope>
    <source>
        <strain evidence="12 13">VKM Ac-2059</strain>
    </source>
</reference>
<dbReference type="PANTHER" id="PTHR34876:SF4">
    <property type="entry name" value="1,4-BETA-D-GLUCAN CELLOBIOHYDROLASE C-RELATED"/>
    <property type="match status" value="1"/>
</dbReference>
<keyword evidence="13" id="KW-1185">Reference proteome</keyword>
<dbReference type="InterPro" id="IPR001524">
    <property type="entry name" value="Glyco_hydro_6_CS"/>
</dbReference>
<dbReference type="Pfam" id="PF01341">
    <property type="entry name" value="Glyco_hydro_6"/>
    <property type="match status" value="1"/>
</dbReference>
<dbReference type="GO" id="GO:0030245">
    <property type="term" value="P:cellulose catabolic process"/>
    <property type="evidence" value="ECO:0007669"/>
    <property type="project" value="UniProtKB-KW"/>
</dbReference>
<evidence type="ECO:0000256" key="3">
    <source>
        <dbReference type="ARBA" id="ARBA00023001"/>
    </source>
</evidence>
<dbReference type="Proteomes" id="UP000190857">
    <property type="component" value="Unassembled WGS sequence"/>
</dbReference>
<keyword evidence="1" id="KW-0732">Signal</keyword>
<evidence type="ECO:0000256" key="6">
    <source>
        <dbReference type="ARBA" id="ARBA00023295"/>
    </source>
</evidence>
<evidence type="ECO:0000313" key="13">
    <source>
        <dbReference type="Proteomes" id="UP000190857"/>
    </source>
</evidence>
<evidence type="ECO:0000313" key="12">
    <source>
        <dbReference type="EMBL" id="SKC60364.1"/>
    </source>
</evidence>
<feature type="binding site" evidence="9">
    <location>
        <position position="85"/>
    </location>
    <ligand>
        <name>substrate</name>
    </ligand>
</feature>
<accession>A0A1T5K9Q7</accession>
<feature type="binding site" evidence="9">
    <location>
        <position position="307"/>
    </location>
    <ligand>
        <name>substrate</name>
    </ligand>
</feature>
<keyword evidence="7 11" id="KW-0624">Polysaccharide degradation</keyword>
<dbReference type="RefSeq" id="WP_079728113.1">
    <property type="nucleotide sequence ID" value="NZ_FUZP01000002.1"/>
</dbReference>
<feature type="active site" evidence="10">
    <location>
        <position position="125"/>
    </location>
</feature>
<keyword evidence="5 11" id="KW-0119">Carbohydrate metabolism</keyword>
<gene>
    <name evidence="12" type="ORF">SAMN06309945_2037</name>
</gene>
<dbReference type="PIRSF" id="PIRSF001100">
    <property type="entry name" value="Beta_cellobiohydrolase"/>
    <property type="match status" value="1"/>
</dbReference>
<feature type="binding site" evidence="9">
    <location>
        <position position="303"/>
    </location>
    <ligand>
        <name>substrate</name>
    </ligand>
</feature>
<keyword evidence="4" id="KW-1015">Disulfide bond</keyword>
<dbReference type="AlphaFoldDB" id="A0A1T5K9Q7"/>
<dbReference type="PANTHER" id="PTHR34876">
    <property type="match status" value="1"/>
</dbReference>
<dbReference type="InterPro" id="IPR016288">
    <property type="entry name" value="Beta_cellobiohydrolase"/>
</dbReference>
<feature type="binding site" evidence="9">
    <location>
        <position position="275"/>
    </location>
    <ligand>
        <name>substrate</name>
    </ligand>
</feature>
<dbReference type="PRINTS" id="PR00733">
    <property type="entry name" value="GLHYDRLASE6"/>
</dbReference>
<dbReference type="EMBL" id="FUZP01000002">
    <property type="protein sequence ID" value="SKC60364.1"/>
    <property type="molecule type" value="Genomic_DNA"/>
</dbReference>
<keyword evidence="6 11" id="KW-0326">Glycosidase</keyword>
<evidence type="ECO:0000256" key="10">
    <source>
        <dbReference type="PROSITE-ProRule" id="PRU10056"/>
    </source>
</evidence>
<feature type="binding site" evidence="9">
    <location>
        <position position="207"/>
    </location>
    <ligand>
        <name>substrate</name>
    </ligand>
</feature>